<dbReference type="GeneID" id="55491504"/>
<accession>A0A0P1E9R5</accession>
<evidence type="ECO:0008006" key="3">
    <source>
        <dbReference type="Google" id="ProtNLM"/>
    </source>
</evidence>
<dbReference type="EMBL" id="CYPU01000006">
    <property type="protein sequence ID" value="CUH46013.1"/>
    <property type="molecule type" value="Genomic_DNA"/>
</dbReference>
<protein>
    <recommendedName>
        <fullName evidence="3">CENP-V/GFA domain-containing protein</fullName>
    </recommendedName>
</protein>
<dbReference type="RefSeq" id="WP_058275890.1">
    <property type="nucleotide sequence ID" value="NZ_CYPU01000006.1"/>
</dbReference>
<proteinExistence type="predicted"/>
<dbReference type="OrthoDB" id="5500342at2"/>
<gene>
    <name evidence="1" type="ORF">RUA4292_00177</name>
</gene>
<dbReference type="Pfam" id="PF19648">
    <property type="entry name" value="DUF6151"/>
    <property type="match status" value="1"/>
</dbReference>
<dbReference type="STRING" id="81569.RUM4293_03042"/>
<dbReference type="AlphaFoldDB" id="A0A0P1E9R5"/>
<name>A0A0P1E9R5_9RHOB</name>
<evidence type="ECO:0000313" key="2">
    <source>
        <dbReference type="Proteomes" id="UP000050783"/>
    </source>
</evidence>
<reference evidence="1 2" key="1">
    <citation type="submission" date="2015-09" db="EMBL/GenBank/DDBJ databases">
        <authorList>
            <consortium name="Swine Surveillance"/>
        </authorList>
    </citation>
    <scope>NUCLEOTIDE SEQUENCE [LARGE SCALE GENOMIC DNA]</scope>
    <source>
        <strain evidence="1 2">CECT 4292</strain>
    </source>
</reference>
<dbReference type="InterPro" id="IPR046149">
    <property type="entry name" value="DUF6151"/>
</dbReference>
<sequence>MSRKVAKDTPFSCSCGSLHGRISAAGVKRGTHVVCYCHDCRAAQLYFGQPDPAPGPVEILQMLPEEILFDGGVEHLALMQLSPKGMMRWYASCCNAPLATTPTTPKFPFAGFIVKRIPDPSGLGPITTRGFIPTGHGKQTHEKIGSAVYGLVTRVAKSRMSGSWKNTPFFDPGTFDPVAEPVILSKSERAALYP</sequence>
<dbReference type="Proteomes" id="UP000050783">
    <property type="component" value="Unassembled WGS sequence"/>
</dbReference>
<evidence type="ECO:0000313" key="1">
    <source>
        <dbReference type="EMBL" id="CUH46013.1"/>
    </source>
</evidence>
<organism evidence="1 2">
    <name type="scientific">Ruegeria atlantica</name>
    <dbReference type="NCBI Taxonomy" id="81569"/>
    <lineage>
        <taxon>Bacteria</taxon>
        <taxon>Pseudomonadati</taxon>
        <taxon>Pseudomonadota</taxon>
        <taxon>Alphaproteobacteria</taxon>
        <taxon>Rhodobacterales</taxon>
        <taxon>Roseobacteraceae</taxon>
        <taxon>Ruegeria</taxon>
    </lineage>
</organism>